<dbReference type="PANTHER" id="PTHR10098:SF108">
    <property type="entry name" value="TETRATRICOPEPTIDE REPEAT PROTEIN 28"/>
    <property type="match status" value="1"/>
</dbReference>
<proteinExistence type="predicted"/>
<dbReference type="AlphaFoldDB" id="A0A0L8ANK6"/>
<evidence type="ECO:0000259" key="1">
    <source>
        <dbReference type="Pfam" id="PF12770"/>
    </source>
</evidence>
<organism evidence="2 3">
    <name type="scientific">Roseivirga seohaensis subsp. aquiponti</name>
    <dbReference type="NCBI Taxonomy" id="1566026"/>
    <lineage>
        <taxon>Bacteria</taxon>
        <taxon>Pseudomonadati</taxon>
        <taxon>Bacteroidota</taxon>
        <taxon>Cytophagia</taxon>
        <taxon>Cytophagales</taxon>
        <taxon>Roseivirgaceae</taxon>
        <taxon>Roseivirga</taxon>
    </lineage>
</organism>
<dbReference type="InterPro" id="IPR024983">
    <property type="entry name" value="CHAT_dom"/>
</dbReference>
<feature type="domain" description="CHAT" evidence="1">
    <location>
        <begin position="804"/>
        <end position="1053"/>
    </location>
</feature>
<evidence type="ECO:0000313" key="2">
    <source>
        <dbReference type="EMBL" id="KOF03805.1"/>
    </source>
</evidence>
<dbReference type="PATRIC" id="fig|1566026.4.peg.2703"/>
<name>A0A0L8ANK6_9BACT</name>
<dbReference type="EMBL" id="JSVA01000005">
    <property type="protein sequence ID" value="KOF03805.1"/>
    <property type="molecule type" value="Genomic_DNA"/>
</dbReference>
<dbReference type="Pfam" id="PF12770">
    <property type="entry name" value="CHAT"/>
    <property type="match status" value="1"/>
</dbReference>
<reference evidence="3" key="1">
    <citation type="submission" date="2014-11" db="EMBL/GenBank/DDBJ databases">
        <title>Genome sequencing of Roseivirga sp. D-25.</title>
        <authorList>
            <person name="Selvaratnam C."/>
            <person name="Thevarajoo S."/>
            <person name="Goh K.M."/>
            <person name="Eee R."/>
            <person name="Chan K.-G."/>
            <person name="Chong C.S."/>
        </authorList>
    </citation>
    <scope>NUCLEOTIDE SEQUENCE [LARGE SCALE GENOMIC DNA]</scope>
    <source>
        <strain evidence="3">D-25</strain>
    </source>
</reference>
<gene>
    <name evidence="2" type="ORF">OB69_04405</name>
</gene>
<dbReference type="PANTHER" id="PTHR10098">
    <property type="entry name" value="RAPSYN-RELATED"/>
    <property type="match status" value="1"/>
</dbReference>
<keyword evidence="3" id="KW-1185">Reference proteome</keyword>
<dbReference type="Proteomes" id="UP000036908">
    <property type="component" value="Unassembled WGS sequence"/>
</dbReference>
<evidence type="ECO:0000313" key="3">
    <source>
        <dbReference type="Proteomes" id="UP000036908"/>
    </source>
</evidence>
<dbReference type="OrthoDB" id="9771112at2"/>
<comment type="caution">
    <text evidence="2">The sequence shown here is derived from an EMBL/GenBank/DDBJ whole genome shotgun (WGS) entry which is preliminary data.</text>
</comment>
<dbReference type="RefSeq" id="WP_053222487.1">
    <property type="nucleotide sequence ID" value="NZ_JSVA01000005.1"/>
</dbReference>
<protein>
    <recommendedName>
        <fullName evidence="1">CHAT domain-containing protein</fullName>
    </recommendedName>
</protein>
<sequence length="1055" mass="121218">MKLKNYSKESQRLLAEFNALRYREDYCKYLEKLDLLARDHDLWDELQFHKVNIYLIRGEITKAENLCSWLLDRLVNPEFILRVRLIYEKLKWQTKDQSFEGVESIVKKIVNQGSTASSEWEKCILKSAQLLLEMLKIELGLRDALSKSKIIQDSKSLIERFLEVGLDEDAFKELYKLIQFSISQPLPDKNLAVSLIKYYRDWGFVKHYTYRVCALNFVELGILLERALNGGLEAPYHRCLKSLQELYSQIDHKTGEAKLSDMIGRALLNFGNEEGVRLLHTAIDHFKNEREFSQSVNCYNILVAWFETTGQFEESAKYQTIVNNLKSDNWAGLDKQLGALKEAHELSTLGITIKSAEKMLVDGMKSDSYMRAAFAINRVNAMVANGRYKEARLFLVDEIKALNRYGLTRGIADLKKCLADTNQYYYQGKKEILFDKTESAYICAFESYELLKLDLNCAETLRELFYQRAKFMERHEWRTGSALAIELEFQRALSYVEGKHTREAKKVYAQILESYAKVCIMRGDISQAIELETDAKGIFEKYKLANPLAYNTMYLALLNFNLARKGRSLNLYEGIYTSVKSAEKLFSKINDTYNQRRAHFYMALAKHEQISNCGSLSDELIKIVELHYRQSFEIVHFLIRANLPQAQGLQHAYNYSKNLQEEIHQQLFSAMLFALRDTHNPSFGLWVLEKNKSQVLLSRLLPNKELDIHSEKKGEEPDTMETLLKDTACLEPGQNYLIVQYWYYLDDIYLIGMHSCWSEPRSILVSQEGKKVLATVKRFFHTQGGVRRMYQNNRVKVWEECSRIISPIAEWSKPNDVVCIVPYGELNGVPLHTLKLDGQYLIERNPVHYAPSTTILSKMLQKKSFDHGSGVAVFGNPTKDLINAREEAEGIAKAFSVGAILEDAIDKQVLLDAFQSSKLVHFAGHGEYKQDGMEGHLKLKGDVKLNAAEIFEQEFSNDLVVLSGCETGVQTYNIGDDMVGLTTAFLYAGSQSVVSSLWKVQDYSSSLLFKVFYDEYKQGVSKVVALQRAAKKMIANPKTEHIYHWGAFTLTGQWK</sequence>
<accession>A0A0L8ANK6</accession>